<evidence type="ECO:0000256" key="2">
    <source>
        <dbReference type="ARBA" id="ARBA00022490"/>
    </source>
</evidence>
<evidence type="ECO:0000256" key="4">
    <source>
        <dbReference type="ARBA" id="ARBA00023012"/>
    </source>
</evidence>
<keyword evidence="5 9" id="KW-0805">Transcription regulation</keyword>
<dbReference type="PANTHER" id="PTHR45526:SF1">
    <property type="entry name" value="TRANSCRIPTIONAL REGULATORY PROTEIN DCUR-RELATED"/>
    <property type="match status" value="1"/>
</dbReference>
<dbReference type="InterPro" id="IPR048714">
    <property type="entry name" value="DpiA-like_HTH"/>
</dbReference>
<dbReference type="InterPro" id="IPR011006">
    <property type="entry name" value="CheY-like_superfamily"/>
</dbReference>
<feature type="modified residue" description="4-aspartylphosphate" evidence="10">
    <location>
        <position position="62"/>
    </location>
</feature>
<dbReference type="SMART" id="SM00448">
    <property type="entry name" value="REC"/>
    <property type="match status" value="1"/>
</dbReference>
<evidence type="ECO:0000313" key="14">
    <source>
        <dbReference type="Proteomes" id="UP000572680"/>
    </source>
</evidence>
<proteinExistence type="predicted"/>
<dbReference type="GO" id="GO:0000156">
    <property type="term" value="F:phosphorelay response regulator activity"/>
    <property type="evidence" value="ECO:0007669"/>
    <property type="project" value="TreeGrafter"/>
</dbReference>
<dbReference type="Pfam" id="PF20714">
    <property type="entry name" value="HTH_64"/>
    <property type="match status" value="1"/>
</dbReference>
<reference evidence="13 14" key="1">
    <citation type="submission" date="2020-08" db="EMBL/GenBank/DDBJ databases">
        <title>Genomic Encyclopedia of Type Strains, Phase IV (KMG-IV): sequencing the most valuable type-strain genomes for metagenomic binning, comparative biology and taxonomic classification.</title>
        <authorList>
            <person name="Goeker M."/>
        </authorList>
    </citation>
    <scope>NUCLEOTIDE SEQUENCE [LARGE SCALE GENOMIC DNA]</scope>
    <source>
        <strain evidence="13 14">DSM 44197</strain>
    </source>
</reference>
<evidence type="ECO:0000256" key="11">
    <source>
        <dbReference type="SAM" id="MobiDB-lite"/>
    </source>
</evidence>
<dbReference type="Gene3D" id="3.40.50.2300">
    <property type="match status" value="1"/>
</dbReference>
<feature type="region of interest" description="Disordered" evidence="11">
    <location>
        <begin position="223"/>
        <end position="246"/>
    </location>
</feature>
<dbReference type="RefSeq" id="WP_220509310.1">
    <property type="nucleotide sequence ID" value="NZ_BAAALP010000004.1"/>
</dbReference>
<dbReference type="InterPro" id="IPR051271">
    <property type="entry name" value="2C-system_Tx_regulators"/>
</dbReference>
<comment type="subcellular location">
    <subcellularLocation>
        <location evidence="1 9">Cytoplasm</location>
    </subcellularLocation>
</comment>
<dbReference type="PANTHER" id="PTHR45526">
    <property type="entry name" value="TRANSCRIPTIONAL REGULATORY PROTEIN DPIA"/>
    <property type="match status" value="1"/>
</dbReference>
<sequence length="246" mass="25966">MSGVIEVLVVEDDQVAAEAHRRHVERVAGFAVAGVVHSGAEALRFCARRADEGRPVDLVLLDFYLPDTHGLAVCRALRASGSTVDVIAVTSARDLAVVGSAVSAGVVQYLLKPFTFAALRDKLEAYARFRRGVARSGEAVAQGEVDELLAALRTPGDSTLPKGMSEPTLQAVAAVLAEASDGLSAASAADRTGVSRVTARRYLEYLADNGLAVRRPHYGQVGRPSVRFYPARSDSAGDQGETEFSG</sequence>
<gene>
    <name evidence="13" type="ORF">HNR61_002864</name>
</gene>
<accession>A0A7W3LN74</accession>
<evidence type="ECO:0000256" key="10">
    <source>
        <dbReference type="PROSITE-ProRule" id="PRU00169"/>
    </source>
</evidence>
<evidence type="ECO:0000256" key="6">
    <source>
        <dbReference type="ARBA" id="ARBA00023125"/>
    </source>
</evidence>
<dbReference type="GO" id="GO:0005737">
    <property type="term" value="C:cytoplasm"/>
    <property type="evidence" value="ECO:0007669"/>
    <property type="project" value="UniProtKB-SubCell"/>
</dbReference>
<dbReference type="GO" id="GO:0003677">
    <property type="term" value="F:DNA binding"/>
    <property type="evidence" value="ECO:0007669"/>
    <property type="project" value="UniProtKB-KW"/>
</dbReference>
<dbReference type="EMBL" id="JACJIA010000003">
    <property type="protein sequence ID" value="MBA8951233.1"/>
    <property type="molecule type" value="Genomic_DNA"/>
</dbReference>
<feature type="domain" description="Response regulatory" evidence="12">
    <location>
        <begin position="6"/>
        <end position="127"/>
    </location>
</feature>
<dbReference type="GO" id="GO:0003700">
    <property type="term" value="F:DNA-binding transcription factor activity"/>
    <property type="evidence" value="ECO:0007669"/>
    <property type="project" value="InterPro"/>
</dbReference>
<keyword evidence="8 9" id="KW-0804">Transcription</keyword>
<dbReference type="AlphaFoldDB" id="A0A7W3LN74"/>
<evidence type="ECO:0000256" key="3">
    <source>
        <dbReference type="ARBA" id="ARBA00022553"/>
    </source>
</evidence>
<keyword evidence="2 9" id="KW-0963">Cytoplasm</keyword>
<dbReference type="Pfam" id="PF00072">
    <property type="entry name" value="Response_reg"/>
    <property type="match status" value="1"/>
</dbReference>
<evidence type="ECO:0000256" key="1">
    <source>
        <dbReference type="ARBA" id="ARBA00004496"/>
    </source>
</evidence>
<dbReference type="InterPro" id="IPR036388">
    <property type="entry name" value="WH-like_DNA-bd_sf"/>
</dbReference>
<evidence type="ECO:0000256" key="7">
    <source>
        <dbReference type="ARBA" id="ARBA00023159"/>
    </source>
</evidence>
<protein>
    <recommendedName>
        <fullName evidence="9">Transcriptional regulatory protein</fullName>
    </recommendedName>
</protein>
<evidence type="ECO:0000256" key="9">
    <source>
        <dbReference type="PIRNR" id="PIRNR006171"/>
    </source>
</evidence>
<evidence type="ECO:0000256" key="8">
    <source>
        <dbReference type="ARBA" id="ARBA00023163"/>
    </source>
</evidence>
<dbReference type="InterPro" id="IPR036390">
    <property type="entry name" value="WH_DNA-bd_sf"/>
</dbReference>
<dbReference type="Proteomes" id="UP000572680">
    <property type="component" value="Unassembled WGS sequence"/>
</dbReference>
<dbReference type="PROSITE" id="PS50110">
    <property type="entry name" value="RESPONSE_REGULATORY"/>
    <property type="match status" value="1"/>
</dbReference>
<keyword evidence="7 9" id="KW-0010">Activator</keyword>
<evidence type="ECO:0000259" key="12">
    <source>
        <dbReference type="PROSITE" id="PS50110"/>
    </source>
</evidence>
<evidence type="ECO:0000313" key="13">
    <source>
        <dbReference type="EMBL" id="MBA8951233.1"/>
    </source>
</evidence>
<name>A0A7W3LN74_ACTNM</name>
<keyword evidence="14" id="KW-1185">Reference proteome</keyword>
<organism evidence="13 14">
    <name type="scientific">Actinomadura namibiensis</name>
    <dbReference type="NCBI Taxonomy" id="182080"/>
    <lineage>
        <taxon>Bacteria</taxon>
        <taxon>Bacillati</taxon>
        <taxon>Actinomycetota</taxon>
        <taxon>Actinomycetes</taxon>
        <taxon>Streptosporangiales</taxon>
        <taxon>Thermomonosporaceae</taxon>
        <taxon>Actinomadura</taxon>
    </lineage>
</organism>
<dbReference type="InterPro" id="IPR001789">
    <property type="entry name" value="Sig_transdc_resp-reg_receiver"/>
</dbReference>
<keyword evidence="6 9" id="KW-0238">DNA-binding</keyword>
<dbReference type="Gene3D" id="1.10.10.10">
    <property type="entry name" value="Winged helix-like DNA-binding domain superfamily/Winged helix DNA-binding domain"/>
    <property type="match status" value="1"/>
</dbReference>
<dbReference type="SUPFAM" id="SSF46785">
    <property type="entry name" value="Winged helix' DNA-binding domain"/>
    <property type="match status" value="1"/>
</dbReference>
<dbReference type="InterPro" id="IPR024187">
    <property type="entry name" value="Sig_transdc_resp-reg_cit/mal"/>
</dbReference>
<dbReference type="PIRSF" id="PIRSF006171">
    <property type="entry name" value="RR_citrat_malat"/>
    <property type="match status" value="1"/>
</dbReference>
<evidence type="ECO:0000256" key="5">
    <source>
        <dbReference type="ARBA" id="ARBA00023015"/>
    </source>
</evidence>
<dbReference type="SUPFAM" id="SSF52172">
    <property type="entry name" value="CheY-like"/>
    <property type="match status" value="1"/>
</dbReference>
<keyword evidence="3 10" id="KW-0597">Phosphoprotein</keyword>
<comment type="caution">
    <text evidence="13">The sequence shown here is derived from an EMBL/GenBank/DDBJ whole genome shotgun (WGS) entry which is preliminary data.</text>
</comment>
<keyword evidence="4 9" id="KW-0902">Two-component regulatory system</keyword>